<dbReference type="AlphaFoldDB" id="A0A427A8P5"/>
<feature type="region of interest" description="Disordered" evidence="1">
    <location>
        <begin position="23"/>
        <end position="72"/>
    </location>
</feature>
<proteinExistence type="predicted"/>
<accession>A0A427A8P5</accession>
<protein>
    <submittedName>
        <fullName evidence="2">Uncharacterized protein</fullName>
    </submittedName>
</protein>
<reference evidence="2 3" key="1">
    <citation type="journal article" date="2014" name="Agronomy (Basel)">
        <title>A Draft Genome Sequence for Ensete ventricosum, the Drought-Tolerant Tree Against Hunger.</title>
        <authorList>
            <person name="Harrison J."/>
            <person name="Moore K.A."/>
            <person name="Paszkiewicz K."/>
            <person name="Jones T."/>
            <person name="Grant M."/>
            <person name="Ambacheew D."/>
            <person name="Muzemil S."/>
            <person name="Studholme D.J."/>
        </authorList>
    </citation>
    <scope>NUCLEOTIDE SEQUENCE [LARGE SCALE GENOMIC DNA]</scope>
</reference>
<feature type="compositionally biased region" description="Basic and acidic residues" evidence="1">
    <location>
        <begin position="38"/>
        <end position="48"/>
    </location>
</feature>
<name>A0A427A8P5_ENSVE</name>
<dbReference type="Proteomes" id="UP000287651">
    <property type="component" value="Unassembled WGS sequence"/>
</dbReference>
<organism evidence="2 3">
    <name type="scientific">Ensete ventricosum</name>
    <name type="common">Abyssinian banana</name>
    <name type="synonym">Musa ensete</name>
    <dbReference type="NCBI Taxonomy" id="4639"/>
    <lineage>
        <taxon>Eukaryota</taxon>
        <taxon>Viridiplantae</taxon>
        <taxon>Streptophyta</taxon>
        <taxon>Embryophyta</taxon>
        <taxon>Tracheophyta</taxon>
        <taxon>Spermatophyta</taxon>
        <taxon>Magnoliopsida</taxon>
        <taxon>Liliopsida</taxon>
        <taxon>Zingiberales</taxon>
        <taxon>Musaceae</taxon>
        <taxon>Ensete</taxon>
    </lineage>
</organism>
<gene>
    <name evidence="2" type="ORF">B296_00031273</name>
</gene>
<evidence type="ECO:0000256" key="1">
    <source>
        <dbReference type="SAM" id="MobiDB-lite"/>
    </source>
</evidence>
<dbReference type="EMBL" id="AMZH03003355">
    <property type="protein sequence ID" value="RRT72594.1"/>
    <property type="molecule type" value="Genomic_DNA"/>
</dbReference>
<evidence type="ECO:0000313" key="3">
    <source>
        <dbReference type="Proteomes" id="UP000287651"/>
    </source>
</evidence>
<evidence type="ECO:0000313" key="2">
    <source>
        <dbReference type="EMBL" id="RRT72594.1"/>
    </source>
</evidence>
<comment type="caution">
    <text evidence="2">The sequence shown here is derived from an EMBL/GenBank/DDBJ whole genome shotgun (WGS) entry which is preliminary data.</text>
</comment>
<sequence length="72" mass="8024">MGKTHLCPRNGAGTLRWRSEGNRAKWDLRNPGKGSKVKYRDRESKAESLSRSGVATDASKRTIGMCERKAMS</sequence>